<reference evidence="2" key="1">
    <citation type="submission" date="2021-06" db="EMBL/GenBank/DDBJ databases">
        <title>Parelaphostrongylus tenuis whole genome reference sequence.</title>
        <authorList>
            <person name="Garwood T.J."/>
            <person name="Larsen P.A."/>
            <person name="Fountain-Jones N.M."/>
            <person name="Garbe J.R."/>
            <person name="Macchietto M.G."/>
            <person name="Kania S.A."/>
            <person name="Gerhold R.W."/>
            <person name="Richards J.E."/>
            <person name="Wolf T.M."/>
        </authorList>
    </citation>
    <scope>NUCLEOTIDE SEQUENCE</scope>
    <source>
        <strain evidence="2">MNPRO001-30</strain>
        <tissue evidence="2">Meninges</tissue>
    </source>
</reference>
<sequence length="133" mass="15264">MKEDWVVRGGNLDGISEYCSQYVGIEGIRPKAIRPAETLLYSGVFSAETTSGVEFSKKTEQSKDENRLLLDFHYKLRVNASRACRRIYKTHSEKTCGVGTAQRFETFRKERDRLTDRPREGFPREVGRQGVVN</sequence>
<evidence type="ECO:0000313" key="3">
    <source>
        <dbReference type="Proteomes" id="UP001196413"/>
    </source>
</evidence>
<dbReference type="Proteomes" id="UP001196413">
    <property type="component" value="Unassembled WGS sequence"/>
</dbReference>
<organism evidence="2 3">
    <name type="scientific">Parelaphostrongylus tenuis</name>
    <name type="common">Meningeal worm</name>
    <dbReference type="NCBI Taxonomy" id="148309"/>
    <lineage>
        <taxon>Eukaryota</taxon>
        <taxon>Metazoa</taxon>
        <taxon>Ecdysozoa</taxon>
        <taxon>Nematoda</taxon>
        <taxon>Chromadorea</taxon>
        <taxon>Rhabditida</taxon>
        <taxon>Rhabditina</taxon>
        <taxon>Rhabditomorpha</taxon>
        <taxon>Strongyloidea</taxon>
        <taxon>Metastrongylidae</taxon>
        <taxon>Parelaphostrongylus</taxon>
    </lineage>
</organism>
<gene>
    <name evidence="2" type="ORF">KIN20_007695</name>
</gene>
<dbReference type="EMBL" id="JAHQIW010001142">
    <property type="protein sequence ID" value="KAJ1351610.1"/>
    <property type="molecule type" value="Genomic_DNA"/>
</dbReference>
<protein>
    <submittedName>
        <fullName evidence="2">Uncharacterized protein</fullName>
    </submittedName>
</protein>
<name>A0AAD5QK62_PARTN</name>
<dbReference type="AlphaFoldDB" id="A0AAD5QK62"/>
<evidence type="ECO:0000313" key="2">
    <source>
        <dbReference type="EMBL" id="KAJ1351610.1"/>
    </source>
</evidence>
<feature type="compositionally biased region" description="Basic and acidic residues" evidence="1">
    <location>
        <begin position="110"/>
        <end position="127"/>
    </location>
</feature>
<accession>A0AAD5QK62</accession>
<feature type="region of interest" description="Disordered" evidence="1">
    <location>
        <begin position="110"/>
        <end position="133"/>
    </location>
</feature>
<keyword evidence="3" id="KW-1185">Reference proteome</keyword>
<evidence type="ECO:0000256" key="1">
    <source>
        <dbReference type="SAM" id="MobiDB-lite"/>
    </source>
</evidence>
<proteinExistence type="predicted"/>
<comment type="caution">
    <text evidence="2">The sequence shown here is derived from an EMBL/GenBank/DDBJ whole genome shotgun (WGS) entry which is preliminary data.</text>
</comment>